<keyword evidence="4" id="KW-1185">Reference proteome</keyword>
<feature type="domain" description="Metallo-beta-lactamase" evidence="2">
    <location>
        <begin position="161"/>
        <end position="361"/>
    </location>
</feature>
<dbReference type="SUPFAM" id="SSF56281">
    <property type="entry name" value="Metallo-hydrolase/oxidoreductase"/>
    <property type="match status" value="1"/>
</dbReference>
<proteinExistence type="predicted"/>
<gene>
    <name evidence="3" type="ORF">DPMN_092300</name>
</gene>
<dbReference type="Proteomes" id="UP000828390">
    <property type="component" value="Unassembled WGS sequence"/>
</dbReference>
<organism evidence="3 4">
    <name type="scientific">Dreissena polymorpha</name>
    <name type="common">Zebra mussel</name>
    <name type="synonym">Mytilus polymorpha</name>
    <dbReference type="NCBI Taxonomy" id="45954"/>
    <lineage>
        <taxon>Eukaryota</taxon>
        <taxon>Metazoa</taxon>
        <taxon>Spiralia</taxon>
        <taxon>Lophotrochozoa</taxon>
        <taxon>Mollusca</taxon>
        <taxon>Bivalvia</taxon>
        <taxon>Autobranchia</taxon>
        <taxon>Heteroconchia</taxon>
        <taxon>Euheterodonta</taxon>
        <taxon>Imparidentia</taxon>
        <taxon>Neoheterodontei</taxon>
        <taxon>Myida</taxon>
        <taxon>Dreissenoidea</taxon>
        <taxon>Dreissenidae</taxon>
        <taxon>Dreissena</taxon>
    </lineage>
</organism>
<dbReference type="PANTHER" id="PTHR15032:SF4">
    <property type="entry name" value="N-ACYL-PHOSPHATIDYLETHANOLAMINE-HYDROLYZING PHOSPHOLIPASE D"/>
    <property type="match status" value="1"/>
</dbReference>
<dbReference type="AlphaFoldDB" id="A0A9D4L3P1"/>
<feature type="compositionally biased region" description="Basic and acidic residues" evidence="1">
    <location>
        <begin position="29"/>
        <end position="38"/>
    </location>
</feature>
<comment type="caution">
    <text evidence="3">The sequence shown here is derived from an EMBL/GenBank/DDBJ whole genome shotgun (WGS) entry which is preliminary data.</text>
</comment>
<feature type="region of interest" description="Disordered" evidence="1">
    <location>
        <begin position="1"/>
        <end position="38"/>
    </location>
</feature>
<name>A0A9D4L3P1_DREPO</name>
<dbReference type="Gene3D" id="3.60.15.10">
    <property type="entry name" value="Ribonuclease Z/Hydroxyacylglutathione hydrolase-like"/>
    <property type="match status" value="1"/>
</dbReference>
<dbReference type="PANTHER" id="PTHR15032">
    <property type="entry name" value="N-ACYL-PHOSPHATIDYLETHANOLAMINE-HYDROLYZING PHOSPHOLIPASE D"/>
    <property type="match status" value="1"/>
</dbReference>
<dbReference type="InterPro" id="IPR001279">
    <property type="entry name" value="Metallo-B-lactamas"/>
</dbReference>
<protein>
    <recommendedName>
        <fullName evidence="2">Metallo-beta-lactamase domain-containing protein</fullName>
    </recommendedName>
</protein>
<feature type="region of interest" description="Disordered" evidence="1">
    <location>
        <begin position="413"/>
        <end position="436"/>
    </location>
</feature>
<sequence length="436" mass="50438">MEEVVENMSDAGNYSVKRGDFTVPQEPLGQDKVEQGEKVEDADKTIHDIPTMRVNDEVKEKHIKPIPMPDDIDKNLQVKRERWCCWDSYVCPWEKFSRPGVLDLLKWKICEKTHPIPSKEELDRVLPVKSNMDKIKQPPADKIQVTWIGHATMLVQMEDMTILTDPVLDSFCGPIWPFGYKRHRNASCQVKDIEKLDAVIISHNHYDHLEAKAVREINAKFKDVHWFVAGGTKAWFLAMDVEDKNLTELDWWHGVEFNGVKFICTPSQHWCQRCIFDLNTCLWCSWVVKSSKHSFYFAGDTGYYENLFKKIGEKYGPFDLAGIPIGAYTPRYITKYQHVDPVEAVKIHEDVQSNMSVGIHWGAFALTNEPFLEPPRLVKEAMERKEMDCSKFISVDIGETWVVGDQREESKFMKCEADKEESESEESKPLLMGKKN</sequence>
<evidence type="ECO:0000256" key="1">
    <source>
        <dbReference type="SAM" id="MobiDB-lite"/>
    </source>
</evidence>
<evidence type="ECO:0000259" key="2">
    <source>
        <dbReference type="Pfam" id="PF12706"/>
    </source>
</evidence>
<accession>A0A9D4L3P1</accession>
<reference evidence="3" key="2">
    <citation type="submission" date="2020-11" db="EMBL/GenBank/DDBJ databases">
        <authorList>
            <person name="McCartney M.A."/>
            <person name="Auch B."/>
            <person name="Kono T."/>
            <person name="Mallez S."/>
            <person name="Becker A."/>
            <person name="Gohl D.M."/>
            <person name="Silverstein K.A.T."/>
            <person name="Koren S."/>
            <person name="Bechman K.B."/>
            <person name="Herman A."/>
            <person name="Abrahante J.E."/>
            <person name="Garbe J."/>
        </authorList>
    </citation>
    <scope>NUCLEOTIDE SEQUENCE</scope>
    <source>
        <strain evidence="3">Duluth1</strain>
        <tissue evidence="3">Whole animal</tissue>
    </source>
</reference>
<evidence type="ECO:0000313" key="4">
    <source>
        <dbReference type="Proteomes" id="UP000828390"/>
    </source>
</evidence>
<dbReference type="EMBL" id="JAIWYP010000003">
    <property type="protein sequence ID" value="KAH3849896.1"/>
    <property type="molecule type" value="Genomic_DNA"/>
</dbReference>
<evidence type="ECO:0000313" key="3">
    <source>
        <dbReference type="EMBL" id="KAH3849896.1"/>
    </source>
</evidence>
<reference evidence="3" key="1">
    <citation type="journal article" date="2019" name="bioRxiv">
        <title>The Genome of the Zebra Mussel, Dreissena polymorpha: A Resource for Invasive Species Research.</title>
        <authorList>
            <person name="McCartney M.A."/>
            <person name="Auch B."/>
            <person name="Kono T."/>
            <person name="Mallez S."/>
            <person name="Zhang Y."/>
            <person name="Obille A."/>
            <person name="Becker A."/>
            <person name="Abrahante J.E."/>
            <person name="Garbe J."/>
            <person name="Badalamenti J.P."/>
            <person name="Herman A."/>
            <person name="Mangelson H."/>
            <person name="Liachko I."/>
            <person name="Sullivan S."/>
            <person name="Sone E.D."/>
            <person name="Koren S."/>
            <person name="Silverstein K.A.T."/>
            <person name="Beckman K.B."/>
            <person name="Gohl D.M."/>
        </authorList>
    </citation>
    <scope>NUCLEOTIDE SEQUENCE</scope>
    <source>
        <strain evidence="3">Duluth1</strain>
        <tissue evidence="3">Whole animal</tissue>
    </source>
</reference>
<dbReference type="InterPro" id="IPR036866">
    <property type="entry name" value="RibonucZ/Hydroxyglut_hydro"/>
</dbReference>
<dbReference type="Pfam" id="PF12706">
    <property type="entry name" value="Lactamase_B_2"/>
    <property type="match status" value="1"/>
</dbReference>
<dbReference type="GO" id="GO:0005737">
    <property type="term" value="C:cytoplasm"/>
    <property type="evidence" value="ECO:0007669"/>
    <property type="project" value="TreeGrafter"/>
</dbReference>